<dbReference type="PANTHER" id="PTHR43656:SF2">
    <property type="entry name" value="BINDING OXIDOREDUCTASE, PUTATIVE (AFU_ORTHOLOGUE AFUA_2G08260)-RELATED"/>
    <property type="match status" value="1"/>
</dbReference>
<dbReference type="Gene3D" id="3.20.20.70">
    <property type="entry name" value="Aldolase class I"/>
    <property type="match status" value="1"/>
</dbReference>
<comment type="caution">
    <text evidence="3">The sequence shown here is derived from an EMBL/GenBank/DDBJ whole genome shotgun (WGS) entry which is preliminary data.</text>
</comment>
<dbReference type="InterPro" id="IPR013785">
    <property type="entry name" value="Aldolase_TIM"/>
</dbReference>
<keyword evidence="2" id="KW-0560">Oxidoreductase</keyword>
<dbReference type="GO" id="GO:0016491">
    <property type="term" value="F:oxidoreductase activity"/>
    <property type="evidence" value="ECO:0007669"/>
    <property type="project" value="UniProtKB-KW"/>
</dbReference>
<evidence type="ECO:0000256" key="2">
    <source>
        <dbReference type="ARBA" id="ARBA00023002"/>
    </source>
</evidence>
<keyword evidence="1" id="KW-0285">Flavoprotein</keyword>
<protein>
    <submittedName>
        <fullName evidence="3">Uncharacterized protein</fullName>
    </submittedName>
</protein>
<dbReference type="AlphaFoldDB" id="A0A645J3J5"/>
<reference evidence="3" key="1">
    <citation type="submission" date="2019-08" db="EMBL/GenBank/DDBJ databases">
        <authorList>
            <person name="Kucharzyk K."/>
            <person name="Murdoch R.W."/>
            <person name="Higgins S."/>
            <person name="Loffler F."/>
        </authorList>
    </citation>
    <scope>NUCLEOTIDE SEQUENCE</scope>
</reference>
<name>A0A645J3J5_9ZZZZ</name>
<sequence length="117" mass="12502">MRLGAADFLPGEKPLGLSTDETVAVARELANLGVDMIGISGNLCGYGLDRKDSAYFAPYAERIKSSLGSSVLVECTGGINDVRTADKMLLEGVCDLVGVGRLMLRDPGFVARWKESY</sequence>
<dbReference type="EMBL" id="VSSQ01121877">
    <property type="protein sequence ID" value="MPN54053.1"/>
    <property type="molecule type" value="Genomic_DNA"/>
</dbReference>
<accession>A0A645J3J5</accession>
<dbReference type="InterPro" id="IPR051799">
    <property type="entry name" value="NADH_flavin_oxidoreductase"/>
</dbReference>
<evidence type="ECO:0000313" key="3">
    <source>
        <dbReference type="EMBL" id="MPN54053.1"/>
    </source>
</evidence>
<gene>
    <name evidence="3" type="ORF">SDC9_201722</name>
</gene>
<dbReference type="PANTHER" id="PTHR43656">
    <property type="entry name" value="BINDING OXIDOREDUCTASE, PUTATIVE (AFU_ORTHOLOGUE AFUA_2G08260)-RELATED"/>
    <property type="match status" value="1"/>
</dbReference>
<dbReference type="SUPFAM" id="SSF51395">
    <property type="entry name" value="FMN-linked oxidoreductases"/>
    <property type="match status" value="1"/>
</dbReference>
<evidence type="ECO:0000256" key="1">
    <source>
        <dbReference type="ARBA" id="ARBA00022630"/>
    </source>
</evidence>
<organism evidence="3">
    <name type="scientific">bioreactor metagenome</name>
    <dbReference type="NCBI Taxonomy" id="1076179"/>
    <lineage>
        <taxon>unclassified sequences</taxon>
        <taxon>metagenomes</taxon>
        <taxon>ecological metagenomes</taxon>
    </lineage>
</organism>
<proteinExistence type="predicted"/>